<keyword evidence="9" id="KW-0249">Electron transport</keyword>
<feature type="domain" description="4Fe-4S ferredoxin-type" evidence="18">
    <location>
        <begin position="199"/>
        <end position="229"/>
    </location>
</feature>
<dbReference type="UniPathway" id="UPA00223">
    <property type="reaction ID" value="UER01006"/>
</dbReference>
<dbReference type="InterPro" id="IPR004489">
    <property type="entry name" value="Succ_DH/fum_Rdtase_Fe-S"/>
</dbReference>
<comment type="cofactor">
    <cofactor evidence="15">
        <name>[4Fe-4S] cluster</name>
        <dbReference type="ChEBI" id="CHEBI:49883"/>
    </cofactor>
    <text evidence="15">Binds 1 [4Fe-4S] cluster.</text>
</comment>
<dbReference type="InterPro" id="IPR017896">
    <property type="entry name" value="4Fe4S_Fe-S-bd"/>
</dbReference>
<evidence type="ECO:0000256" key="5">
    <source>
        <dbReference type="ARBA" id="ARBA00022485"/>
    </source>
</evidence>
<keyword evidence="8 15" id="KW-0479">Metal-binding</keyword>
<dbReference type="InterPro" id="IPR017900">
    <property type="entry name" value="4Fe4S_Fe_S_CS"/>
</dbReference>
<dbReference type="PANTHER" id="PTHR11921">
    <property type="entry name" value="SUCCINATE DEHYDROGENASE IRON-SULFUR PROTEIN"/>
    <property type="match status" value="1"/>
</dbReference>
<dbReference type="EMBL" id="LT594635">
    <property type="protein sequence ID" value="SCP03420.1"/>
    <property type="molecule type" value="Genomic_DNA"/>
</dbReference>
<comment type="subcellular location">
    <subcellularLocation>
        <location evidence="1 15">Mitochondrion inner membrane</location>
        <topology evidence="1 15">Peripheral membrane protein</topology>
        <orientation evidence="1 15">Matrix side</orientation>
    </subcellularLocation>
</comment>
<feature type="domain" description="2Fe-2S ferredoxin-type" evidence="17">
    <location>
        <begin position="63"/>
        <end position="153"/>
    </location>
</feature>
<dbReference type="PROSITE" id="PS00197">
    <property type="entry name" value="2FE2S_FER_1"/>
    <property type="match status" value="1"/>
</dbReference>
<evidence type="ECO:0000256" key="8">
    <source>
        <dbReference type="ARBA" id="ARBA00022723"/>
    </source>
</evidence>
<reference evidence="19 20" key="1">
    <citation type="submission" date="2016-06" db="EMBL/GenBank/DDBJ databases">
        <authorList>
            <consortium name="Pathogen Informatics"/>
        </authorList>
    </citation>
    <scope>NUCLEOTIDE SEQUENCE [LARGE SCALE GENOMIC DNA]</scope>
</reference>
<dbReference type="GO" id="GO:0009055">
    <property type="term" value="F:electron transfer activity"/>
    <property type="evidence" value="ECO:0007669"/>
    <property type="project" value="InterPro"/>
</dbReference>
<dbReference type="InterPro" id="IPR001041">
    <property type="entry name" value="2Fe-2S_ferredoxin-type"/>
</dbReference>
<keyword evidence="16" id="KW-0175">Coiled coil</keyword>
<organism evidence="19 20">
    <name type="scientific">Plasmodium malariae</name>
    <dbReference type="NCBI Taxonomy" id="5858"/>
    <lineage>
        <taxon>Eukaryota</taxon>
        <taxon>Sar</taxon>
        <taxon>Alveolata</taxon>
        <taxon>Apicomplexa</taxon>
        <taxon>Aconoidasida</taxon>
        <taxon>Haemosporida</taxon>
        <taxon>Plasmodiidae</taxon>
        <taxon>Plasmodium</taxon>
        <taxon>Plasmodium (Plasmodium)</taxon>
    </lineage>
</organism>
<proteinExistence type="inferred from homology"/>
<dbReference type="SUPFAM" id="SSF54292">
    <property type="entry name" value="2Fe-2S ferredoxin-like"/>
    <property type="match status" value="1"/>
</dbReference>
<dbReference type="GO" id="GO:0006099">
    <property type="term" value="P:tricarboxylic acid cycle"/>
    <property type="evidence" value="ECO:0007669"/>
    <property type="project" value="UniProtKB-UniPathway"/>
</dbReference>
<keyword evidence="13 15" id="KW-0003">3Fe-4S</keyword>
<dbReference type="FunFam" id="1.10.1060.10:FF:000001">
    <property type="entry name" value="Succinate dehydrogenase iron-sulfur subunit SdhB"/>
    <property type="match status" value="1"/>
</dbReference>
<dbReference type="NCBIfam" id="TIGR00384">
    <property type="entry name" value="dhsB"/>
    <property type="match status" value="1"/>
</dbReference>
<dbReference type="Proteomes" id="UP000219813">
    <property type="component" value="Chromosome 14"/>
</dbReference>
<comment type="similarity">
    <text evidence="3 15">Belongs to the succinate dehydrogenase/fumarate reductase iron-sulfur protein family.</text>
</comment>
<dbReference type="Pfam" id="PF13085">
    <property type="entry name" value="Fer2_3"/>
    <property type="match status" value="1"/>
</dbReference>
<dbReference type="GO" id="GO:0008177">
    <property type="term" value="F:succinate dehydrogenase (quinone) activity"/>
    <property type="evidence" value="ECO:0007669"/>
    <property type="project" value="UniProtKB-EC"/>
</dbReference>
<evidence type="ECO:0000313" key="19">
    <source>
        <dbReference type="EMBL" id="SCP03420.1"/>
    </source>
</evidence>
<dbReference type="PROSITE" id="PS51379">
    <property type="entry name" value="4FE4S_FER_2"/>
    <property type="match status" value="1"/>
</dbReference>
<evidence type="ECO:0000259" key="18">
    <source>
        <dbReference type="PROSITE" id="PS51379"/>
    </source>
</evidence>
<comment type="pathway">
    <text evidence="2 15">Carbohydrate metabolism; tricarboxylic acid cycle; fumarate from succinate (eukaryal route): step 1/1.</text>
</comment>
<dbReference type="InterPro" id="IPR036010">
    <property type="entry name" value="2Fe-2S_ferredoxin-like_sf"/>
</dbReference>
<dbReference type="GeneID" id="39871788"/>
<evidence type="ECO:0000256" key="11">
    <source>
        <dbReference type="ARBA" id="ARBA00023004"/>
    </source>
</evidence>
<keyword evidence="20" id="KW-1185">Reference proteome</keyword>
<evidence type="ECO:0000256" key="12">
    <source>
        <dbReference type="ARBA" id="ARBA00023014"/>
    </source>
</evidence>
<comment type="catalytic activity">
    <reaction evidence="14">
        <text>a quinone + succinate = fumarate + a quinol</text>
        <dbReference type="Rhea" id="RHEA:40523"/>
        <dbReference type="ChEBI" id="CHEBI:24646"/>
        <dbReference type="ChEBI" id="CHEBI:29806"/>
        <dbReference type="ChEBI" id="CHEBI:30031"/>
        <dbReference type="ChEBI" id="CHEBI:132124"/>
        <dbReference type="EC" id="1.3.5.1"/>
    </reaction>
</comment>
<keyword evidence="15" id="KW-0999">Mitochondrion inner membrane</keyword>
<dbReference type="EC" id="1.3.5.1" evidence="15"/>
<evidence type="ECO:0000256" key="4">
    <source>
        <dbReference type="ARBA" id="ARBA00022448"/>
    </source>
</evidence>
<comment type="cofactor">
    <cofactor evidence="15">
        <name>[3Fe-4S] cluster</name>
        <dbReference type="ChEBI" id="CHEBI:21137"/>
    </cofactor>
    <text evidence="15">Binds 1 [3Fe-4S] cluster.</text>
</comment>
<dbReference type="GO" id="GO:0022904">
    <property type="term" value="P:respiratory electron transport chain"/>
    <property type="evidence" value="ECO:0007669"/>
    <property type="project" value="TreeGrafter"/>
</dbReference>
<keyword evidence="6" id="KW-0816">Tricarboxylic acid cycle</keyword>
<keyword evidence="4" id="KW-0813">Transport</keyword>
<keyword evidence="7 15" id="KW-0001">2Fe-2S</keyword>
<dbReference type="OMA" id="DGQYFGP"/>
<keyword evidence="5 15" id="KW-0004">4Fe-4S</keyword>
<dbReference type="InterPro" id="IPR050573">
    <property type="entry name" value="SDH/FRD_Iron-Sulfur"/>
</dbReference>
<dbReference type="PROSITE" id="PS00198">
    <property type="entry name" value="4FE4S_FER_1"/>
    <property type="match status" value="1"/>
</dbReference>
<dbReference type="Gene3D" id="1.10.1060.10">
    <property type="entry name" value="Alpha-helical ferredoxin"/>
    <property type="match status" value="1"/>
</dbReference>
<dbReference type="InterPro" id="IPR009051">
    <property type="entry name" value="Helical_ferredxn"/>
</dbReference>
<evidence type="ECO:0000256" key="6">
    <source>
        <dbReference type="ARBA" id="ARBA00022532"/>
    </source>
</evidence>
<feature type="coiled-coil region" evidence="16">
    <location>
        <begin position="36"/>
        <end position="63"/>
    </location>
</feature>
<dbReference type="Pfam" id="PF13534">
    <property type="entry name" value="Fer4_17"/>
    <property type="match status" value="1"/>
</dbReference>
<evidence type="ECO:0000256" key="7">
    <source>
        <dbReference type="ARBA" id="ARBA00022714"/>
    </source>
</evidence>
<evidence type="ECO:0000256" key="16">
    <source>
        <dbReference type="SAM" id="Coils"/>
    </source>
</evidence>
<dbReference type="FunFam" id="3.10.20.30:FF:000007">
    <property type="entry name" value="Succinate dehydrogenase [ubiquinone] iron-sulfur subunit, mitochondrial"/>
    <property type="match status" value="1"/>
</dbReference>
<sequence>MVKKNELRFTMNVLHYKSWYLYNKVGFFSSVKSPLINESIINNESLKNESEQTTKNKEQNQLKKFSIFRYNPQSNNKRPKMQTFEVDIDNCGPMVLDVLIKIKDEIDSTLSFRRSCREGICGSCAMNINGKNGLACLTEVNKNKKEVTEIHPLPNLYIMKDLVPDLTNFYNQYKSIDPWLKRKTKKEKGQKEFYQSIEDRKKLDGLYECIMCASCSTSCPSYWWNPEYYLGPATLMQAYRWIVDSRDEYTDERLMEVNDTMKLYRCHGIMNCSLCCPKGLDPAKAIRNMKELVQQKFSEENIKSHSIYVREKMGKTS</sequence>
<dbReference type="AlphaFoldDB" id="A0A1D3TEQ3"/>
<evidence type="ECO:0000313" key="20">
    <source>
        <dbReference type="Proteomes" id="UP000219813"/>
    </source>
</evidence>
<evidence type="ECO:0000256" key="9">
    <source>
        <dbReference type="ARBA" id="ARBA00022982"/>
    </source>
</evidence>
<dbReference type="GO" id="GO:0046872">
    <property type="term" value="F:metal ion binding"/>
    <property type="evidence" value="ECO:0007669"/>
    <property type="project" value="UniProtKB-KW"/>
</dbReference>
<evidence type="ECO:0000256" key="1">
    <source>
        <dbReference type="ARBA" id="ARBA00004443"/>
    </source>
</evidence>
<evidence type="ECO:0000256" key="13">
    <source>
        <dbReference type="ARBA" id="ARBA00023291"/>
    </source>
</evidence>
<dbReference type="VEuPathDB" id="PlasmoDB:PmUG01_14047700"/>
<dbReference type="InterPro" id="IPR006058">
    <property type="entry name" value="2Fe2S_fd_BS"/>
</dbReference>
<accession>A0A1D3TEQ3</accession>
<dbReference type="CDD" id="cd00207">
    <property type="entry name" value="fer2"/>
    <property type="match status" value="1"/>
</dbReference>
<comment type="function">
    <text evidence="15">Iron-sulfur protein (IP) subunit of succinate dehydrogenase (SDH) that is involved in complex II of the mitochondrial electron transport chain and is responsible for transferring electrons from succinate to ubiquinone (coenzyme Q).</text>
</comment>
<dbReference type="PROSITE" id="PS51085">
    <property type="entry name" value="2FE2S_FER_2"/>
    <property type="match status" value="1"/>
</dbReference>
<dbReference type="NCBIfam" id="NF004616">
    <property type="entry name" value="PRK05950.1"/>
    <property type="match status" value="1"/>
</dbReference>
<keyword evidence="15" id="KW-0496">Mitochondrion</keyword>
<dbReference type="RefSeq" id="XP_028864373.1">
    <property type="nucleotide sequence ID" value="XM_029008045.1"/>
</dbReference>
<keyword evidence="10" id="KW-0560">Oxidoreductase</keyword>
<evidence type="ECO:0000259" key="17">
    <source>
        <dbReference type="PROSITE" id="PS51085"/>
    </source>
</evidence>
<dbReference type="PANTHER" id="PTHR11921:SF29">
    <property type="entry name" value="SUCCINATE DEHYDROGENASE [UBIQUINONE] IRON-SULFUR SUBUNIT, MITOCHONDRIAL"/>
    <property type="match status" value="1"/>
</dbReference>
<dbReference type="InterPro" id="IPR012675">
    <property type="entry name" value="Beta-grasp_dom_sf"/>
</dbReference>
<evidence type="ECO:0000256" key="2">
    <source>
        <dbReference type="ARBA" id="ARBA00004788"/>
    </source>
</evidence>
<protein>
    <recommendedName>
        <fullName evidence="15">Succinate dehydrogenase [ubiquinone] iron-sulfur subunit, mitochondrial</fullName>
        <ecNumber evidence="15">1.3.5.1</ecNumber>
    </recommendedName>
</protein>
<gene>
    <name evidence="19" type="primary">PmUG01_14047700</name>
    <name evidence="19" type="ORF">PMUG01_14047700</name>
</gene>
<dbReference type="GO" id="GO:0051537">
    <property type="term" value="F:2 iron, 2 sulfur cluster binding"/>
    <property type="evidence" value="ECO:0007669"/>
    <property type="project" value="UniProtKB-KW"/>
</dbReference>
<name>A0A1D3TEQ3_PLAMA</name>
<dbReference type="GO" id="GO:0051538">
    <property type="term" value="F:3 iron, 4 sulfur cluster binding"/>
    <property type="evidence" value="ECO:0007669"/>
    <property type="project" value="UniProtKB-KW"/>
</dbReference>
<evidence type="ECO:0000256" key="14">
    <source>
        <dbReference type="ARBA" id="ARBA00049220"/>
    </source>
</evidence>
<evidence type="ECO:0000256" key="3">
    <source>
        <dbReference type="ARBA" id="ARBA00009433"/>
    </source>
</evidence>
<dbReference type="SUPFAM" id="SSF46548">
    <property type="entry name" value="alpha-helical ferredoxin"/>
    <property type="match status" value="1"/>
</dbReference>
<dbReference type="GO" id="GO:0005743">
    <property type="term" value="C:mitochondrial inner membrane"/>
    <property type="evidence" value="ECO:0007669"/>
    <property type="project" value="UniProtKB-SubCell"/>
</dbReference>
<dbReference type="OrthoDB" id="1696654at2759"/>
<dbReference type="KEGG" id="pmal:PMUG01_14047700"/>
<dbReference type="Gene3D" id="3.10.20.30">
    <property type="match status" value="1"/>
</dbReference>
<keyword evidence="11 15" id="KW-0408">Iron</keyword>
<evidence type="ECO:0000256" key="15">
    <source>
        <dbReference type="RuleBase" id="RU361237"/>
    </source>
</evidence>
<comment type="cofactor">
    <cofactor evidence="15">
        <name>[2Fe-2S] cluster</name>
        <dbReference type="ChEBI" id="CHEBI:190135"/>
    </cofactor>
    <text evidence="15">Binds 1 [2Fe-2S] cluster.</text>
</comment>
<evidence type="ECO:0000256" key="10">
    <source>
        <dbReference type="ARBA" id="ARBA00023002"/>
    </source>
</evidence>
<keyword evidence="15" id="KW-0472">Membrane</keyword>
<dbReference type="InterPro" id="IPR025192">
    <property type="entry name" value="Succ_DH/fum_Rdtase_N"/>
</dbReference>
<keyword evidence="12 15" id="KW-0411">Iron-sulfur</keyword>
<dbReference type="GO" id="GO:0051539">
    <property type="term" value="F:4 iron, 4 sulfur cluster binding"/>
    <property type="evidence" value="ECO:0007669"/>
    <property type="project" value="UniProtKB-KW"/>
</dbReference>